<dbReference type="SUPFAM" id="SSF56784">
    <property type="entry name" value="HAD-like"/>
    <property type="match status" value="1"/>
</dbReference>
<dbReference type="GO" id="GO:0055070">
    <property type="term" value="P:copper ion homeostasis"/>
    <property type="evidence" value="ECO:0007669"/>
    <property type="project" value="TreeGrafter"/>
</dbReference>
<feature type="transmembrane region" description="Helical" evidence="17">
    <location>
        <begin position="512"/>
        <end position="535"/>
    </location>
</feature>
<evidence type="ECO:0000256" key="11">
    <source>
        <dbReference type="ARBA" id="ARBA00022842"/>
    </source>
</evidence>
<protein>
    <recommendedName>
        <fullName evidence="3">P-type Cu(+) transporter</fullName>
        <ecNumber evidence="3">7.2.2.8</ecNumber>
    </recommendedName>
</protein>
<dbReference type="InterPro" id="IPR027256">
    <property type="entry name" value="P-typ_ATPase_IB"/>
</dbReference>
<evidence type="ECO:0000259" key="18">
    <source>
        <dbReference type="PROSITE" id="PS50846"/>
    </source>
</evidence>
<dbReference type="Pfam" id="PF00403">
    <property type="entry name" value="HMA"/>
    <property type="match status" value="3"/>
</dbReference>
<dbReference type="GO" id="GO:0016020">
    <property type="term" value="C:membrane"/>
    <property type="evidence" value="ECO:0007669"/>
    <property type="project" value="UniProtKB-SubCell"/>
</dbReference>
<keyword evidence="15" id="KW-0406">Ion transport</keyword>
<comment type="subcellular location">
    <subcellularLocation>
        <location evidence="1">Golgi apparatus</location>
        <location evidence="1">trans-Golgi network membrane</location>
        <topology evidence="1">Multi-pass membrane protein</topology>
    </subcellularLocation>
    <subcellularLocation>
        <location evidence="17">Membrane</location>
    </subcellularLocation>
</comment>
<evidence type="ECO:0000256" key="10">
    <source>
        <dbReference type="ARBA" id="ARBA00022840"/>
    </source>
</evidence>
<keyword evidence="9" id="KW-0187">Copper transport</keyword>
<keyword evidence="5 17" id="KW-0812">Transmembrane</keyword>
<proteinExistence type="inferred from homology"/>
<evidence type="ECO:0000256" key="4">
    <source>
        <dbReference type="ARBA" id="ARBA00022448"/>
    </source>
</evidence>
<dbReference type="InterPro" id="IPR001757">
    <property type="entry name" value="P_typ_ATPase"/>
</dbReference>
<keyword evidence="6 17" id="KW-0479">Metal-binding</keyword>
<evidence type="ECO:0000256" key="6">
    <source>
        <dbReference type="ARBA" id="ARBA00022723"/>
    </source>
</evidence>
<feature type="domain" description="HMA" evidence="18">
    <location>
        <begin position="169"/>
        <end position="235"/>
    </location>
</feature>
<dbReference type="PROSITE" id="PS50846">
    <property type="entry name" value="HMA_2"/>
    <property type="match status" value="3"/>
</dbReference>
<feature type="domain" description="HMA" evidence="18">
    <location>
        <begin position="271"/>
        <end position="337"/>
    </location>
</feature>
<evidence type="ECO:0000256" key="1">
    <source>
        <dbReference type="ARBA" id="ARBA00004166"/>
    </source>
</evidence>
<dbReference type="InterPro" id="IPR059000">
    <property type="entry name" value="ATPase_P-type_domA"/>
</dbReference>
<dbReference type="GO" id="GO:0140581">
    <property type="term" value="F:P-type monovalent copper transporter activity"/>
    <property type="evidence" value="ECO:0007669"/>
    <property type="project" value="UniProtKB-EC"/>
</dbReference>
<dbReference type="CDD" id="cd00371">
    <property type="entry name" value="HMA"/>
    <property type="match status" value="3"/>
</dbReference>
<dbReference type="Pfam" id="PF00122">
    <property type="entry name" value="E1-E2_ATPase"/>
    <property type="match status" value="1"/>
</dbReference>
<dbReference type="PANTHER" id="PTHR43520:SF8">
    <property type="entry name" value="P-TYPE CU(+) TRANSPORTER"/>
    <property type="match status" value="1"/>
</dbReference>
<dbReference type="NCBIfam" id="TIGR01494">
    <property type="entry name" value="ATPase_P-type"/>
    <property type="match status" value="1"/>
</dbReference>
<organism evidence="19 20">
    <name type="scientific">Rotaria socialis</name>
    <dbReference type="NCBI Taxonomy" id="392032"/>
    <lineage>
        <taxon>Eukaryota</taxon>
        <taxon>Metazoa</taxon>
        <taxon>Spiralia</taxon>
        <taxon>Gnathifera</taxon>
        <taxon>Rotifera</taxon>
        <taxon>Eurotatoria</taxon>
        <taxon>Bdelloidea</taxon>
        <taxon>Philodinida</taxon>
        <taxon>Philodinidae</taxon>
        <taxon>Rotaria</taxon>
    </lineage>
</organism>
<dbReference type="InterPro" id="IPR023298">
    <property type="entry name" value="ATPase_P-typ_TM_dom_sf"/>
</dbReference>
<keyword evidence="14" id="KW-0186">Copper</keyword>
<feature type="transmembrane region" description="Helical" evidence="17">
    <location>
        <begin position="478"/>
        <end position="500"/>
    </location>
</feature>
<comment type="caution">
    <text evidence="19">The sequence shown here is derived from an EMBL/GenBank/DDBJ whole genome shotgun (WGS) entry which is preliminary data.</text>
</comment>
<dbReference type="PROSITE" id="PS01047">
    <property type="entry name" value="HMA_1"/>
    <property type="match status" value="2"/>
</dbReference>
<dbReference type="GO" id="GO:0043682">
    <property type="term" value="F:P-type divalent copper transporter activity"/>
    <property type="evidence" value="ECO:0007669"/>
    <property type="project" value="TreeGrafter"/>
</dbReference>
<dbReference type="NCBIfam" id="TIGR00003">
    <property type="entry name" value="copper ion binding protein"/>
    <property type="match status" value="2"/>
</dbReference>
<dbReference type="GO" id="GO:0005524">
    <property type="term" value="F:ATP binding"/>
    <property type="evidence" value="ECO:0007669"/>
    <property type="project" value="UniProtKB-UniRule"/>
</dbReference>
<keyword evidence="16 17" id="KW-0472">Membrane</keyword>
<evidence type="ECO:0000256" key="7">
    <source>
        <dbReference type="ARBA" id="ARBA00022737"/>
    </source>
</evidence>
<dbReference type="InterPro" id="IPR036163">
    <property type="entry name" value="HMA_dom_sf"/>
</dbReference>
<evidence type="ECO:0000256" key="5">
    <source>
        <dbReference type="ARBA" id="ARBA00022692"/>
    </source>
</evidence>
<dbReference type="GO" id="GO:0005507">
    <property type="term" value="F:copper ion binding"/>
    <property type="evidence" value="ECO:0007669"/>
    <property type="project" value="InterPro"/>
</dbReference>
<keyword evidence="10 17" id="KW-0067">ATP-binding</keyword>
<feature type="transmembrane region" description="Helical" evidence="17">
    <location>
        <begin position="759"/>
        <end position="792"/>
    </location>
</feature>
<dbReference type="SUPFAM" id="SSF81665">
    <property type="entry name" value="Calcium ATPase, transmembrane domain M"/>
    <property type="match status" value="1"/>
</dbReference>
<dbReference type="AlphaFoldDB" id="A0A818JNX7"/>
<dbReference type="PRINTS" id="PR00119">
    <property type="entry name" value="CATATPASE"/>
</dbReference>
<feature type="transmembrane region" description="Helical" evidence="17">
    <location>
        <begin position="1117"/>
        <end position="1138"/>
    </location>
</feature>
<dbReference type="SUPFAM" id="SSF81653">
    <property type="entry name" value="Calcium ATPase, transduction domain A"/>
    <property type="match status" value="1"/>
</dbReference>
<dbReference type="InterPro" id="IPR008250">
    <property type="entry name" value="ATPase_P-typ_transduc_dom_A_sf"/>
</dbReference>
<dbReference type="Gene3D" id="2.70.150.10">
    <property type="entry name" value="Calcium-transporting ATPase, cytoplasmic transduction domain A"/>
    <property type="match status" value="1"/>
</dbReference>
<feature type="transmembrane region" description="Helical" evidence="17">
    <location>
        <begin position="700"/>
        <end position="722"/>
    </location>
</feature>
<comment type="similarity">
    <text evidence="2 17">Belongs to the cation transport ATPase (P-type) (TC 3.A.3) family. Type IB subfamily.</text>
</comment>
<accession>A0A818JNX7</accession>
<dbReference type="GO" id="GO:0016887">
    <property type="term" value="F:ATP hydrolysis activity"/>
    <property type="evidence" value="ECO:0007669"/>
    <property type="project" value="InterPro"/>
</dbReference>
<dbReference type="Gene3D" id="3.40.50.1000">
    <property type="entry name" value="HAD superfamily/HAD-like"/>
    <property type="match status" value="1"/>
</dbReference>
<dbReference type="InterPro" id="IPR017969">
    <property type="entry name" value="Heavy-metal-associated_CS"/>
</dbReference>
<dbReference type="PROSITE" id="PS00154">
    <property type="entry name" value="ATPASE_E1_E2"/>
    <property type="match status" value="1"/>
</dbReference>
<evidence type="ECO:0000256" key="8">
    <source>
        <dbReference type="ARBA" id="ARBA00022741"/>
    </source>
</evidence>
<evidence type="ECO:0000256" key="16">
    <source>
        <dbReference type="ARBA" id="ARBA00023136"/>
    </source>
</evidence>
<dbReference type="PANTHER" id="PTHR43520">
    <property type="entry name" value="ATP7, ISOFORM B"/>
    <property type="match status" value="1"/>
</dbReference>
<evidence type="ECO:0000256" key="17">
    <source>
        <dbReference type="RuleBase" id="RU362081"/>
    </source>
</evidence>
<dbReference type="InterPro" id="IPR023214">
    <property type="entry name" value="HAD_sf"/>
</dbReference>
<dbReference type="SFLD" id="SFLDG00002">
    <property type="entry name" value="C1.7:_P-type_atpase_like"/>
    <property type="match status" value="1"/>
</dbReference>
<feature type="domain" description="HMA" evidence="18">
    <location>
        <begin position="347"/>
        <end position="413"/>
    </location>
</feature>
<dbReference type="SFLD" id="SFLDS00003">
    <property type="entry name" value="Haloacid_Dehalogenase"/>
    <property type="match status" value="1"/>
</dbReference>
<keyword evidence="7" id="KW-0677">Repeat</keyword>
<evidence type="ECO:0000313" key="19">
    <source>
        <dbReference type="EMBL" id="CAF3542998.1"/>
    </source>
</evidence>
<dbReference type="FunFam" id="3.30.70.100:FF:000001">
    <property type="entry name" value="ATPase copper transporting beta"/>
    <property type="match status" value="3"/>
</dbReference>
<dbReference type="Proteomes" id="UP000663869">
    <property type="component" value="Unassembled WGS sequence"/>
</dbReference>
<evidence type="ECO:0000256" key="14">
    <source>
        <dbReference type="ARBA" id="ARBA00023008"/>
    </source>
</evidence>
<feature type="transmembrane region" description="Helical" evidence="17">
    <location>
        <begin position="1086"/>
        <end position="1111"/>
    </location>
</feature>
<reference evidence="19" key="1">
    <citation type="submission" date="2021-02" db="EMBL/GenBank/DDBJ databases">
        <authorList>
            <person name="Nowell W R."/>
        </authorList>
    </citation>
    <scope>NUCLEOTIDE SEQUENCE</scope>
</reference>
<evidence type="ECO:0000313" key="20">
    <source>
        <dbReference type="Proteomes" id="UP000663869"/>
    </source>
</evidence>
<feature type="transmembrane region" description="Helical" evidence="17">
    <location>
        <begin position="438"/>
        <end position="458"/>
    </location>
</feature>
<dbReference type="EMBL" id="CAJNYU010002374">
    <property type="protein sequence ID" value="CAF3542998.1"/>
    <property type="molecule type" value="Genomic_DNA"/>
</dbReference>
<feature type="transmembrane region" description="Helical" evidence="17">
    <location>
        <begin position="541"/>
        <end position="560"/>
    </location>
</feature>
<name>A0A818JNX7_9BILA</name>
<dbReference type="Pfam" id="PF00702">
    <property type="entry name" value="Hydrolase"/>
    <property type="match status" value="1"/>
</dbReference>
<dbReference type="EC" id="7.2.2.8" evidence="3"/>
<evidence type="ECO:0000256" key="2">
    <source>
        <dbReference type="ARBA" id="ARBA00006024"/>
    </source>
</evidence>
<dbReference type="Gene3D" id="3.40.1110.10">
    <property type="entry name" value="Calcium-transporting ATPase, cytoplasmic domain N"/>
    <property type="match status" value="1"/>
</dbReference>
<dbReference type="FunFam" id="2.70.150.10:FF:000002">
    <property type="entry name" value="Copper-transporting ATPase 1, putative"/>
    <property type="match status" value="1"/>
</dbReference>
<sequence length="1236" mass="136007">MNTFTKVIRLFIDGVCDETSAGIVDARVRSIVDVVECQVFPSGLCTIQVAPNTQTTDTELRLLNHLTFDKYRAMYACDAESSHVSCIEILLIGVHKLNYHYVSDRLYQAIQGLVSCRFLNDDDDNDDSRVELKYDSRKLSRFELLSMMHSLGYSAQIDQNESNFGSGMVVVHIRIEGMHCNSCVSNICTTIEDLPGTLDIKLTFQESIATVTYDSRNLSLTQIVTEIEKLGFKAAIITDQHETEPSPSEVSSRNDFARATHARKKQSDGIETCFIQVEGMTCTSCVDSIERNLSKVKGIHSVLVALLAQRAEVKYDPEHLLPSQIAGLIKGLGFRAQILDTATRGIDVIDANIDGMTCASCVNKIERHIKSLSGVKSIDIALLTHRGRIKYDASIIGPRDIIMQITNLGFPATLLSDDYKNDDLAKLQEKMTKKWRNAFFMSTLFGIPAMVVMLLFMFKWKDHDSVPQIRDGLSYENVIMFGLATPVQIVCGRHFYVNAYRSLKHKSANMDVLIVMATTIAYVYSVLIMVVNIILKLDSPMTFFDVPPMLFLFIALGRWLENVAKGKTSQALKKLMSLQPLQGVLVKLDERGKIIEEQVILAQLIQRGDLLKVVPGETIPTDGRIVDGTTTCDESLITGESMPVDKAVGAQVVGGTKNLVGSIIMQATHVGQETALKQIIKLVEDAQTSKAPIQELADKIAGVFVPFILIISFATWLIYVIIGYTAYDSLKKHSSYGGSNMTHYSQSEIVFELAFRYSITVLSVACPCALGLATPTAVMVATGVGAASGILIKGGEPLELARKVRTIVFDKTGTITKGKPCVVDKQIFIEDDDHLTLDRMLAIAATAESGSEHPLALAIQNECKQRFRTEQKGQCLDFKATWGYGLFARVTGIDCLIPESDTQRSYTVLIGNREWMVRHNLNVSDRIDRAMSIHEQDGHTAVLVGIDNKLAGMFVIADEIKPTAPLTIFALQSLGLHTILLTGDNIKTARAIAAKVGIKSVYAEVLPTQKERFISKLKEKMDPNEKIAMVGDGINDSPALARADVGIAVGSGTDVAVEAASIVLIRDELFDVVTAILLSKKTIWRIWINFIFAIGYNTIAIPIAAGVLIPANIHLKPWMASAAMALSSISVVLSSLLLRYFRKPEIRTYENSSYRQWCTTMSANIEVHRGIENVVGTSQRTSPTSSRSGTSSKLSQLLVDAVSTFVKQSFGEKVKSKLTTTTTTMDDNIGLIVIKK</sequence>
<dbReference type="InterPro" id="IPR006122">
    <property type="entry name" value="HMA_Cu_ion-bd"/>
</dbReference>
<dbReference type="SFLD" id="SFLDF00027">
    <property type="entry name" value="p-type_atpase"/>
    <property type="match status" value="1"/>
</dbReference>
<evidence type="ECO:0000256" key="12">
    <source>
        <dbReference type="ARBA" id="ARBA00022967"/>
    </source>
</evidence>
<dbReference type="Gene3D" id="3.30.70.100">
    <property type="match status" value="3"/>
</dbReference>
<dbReference type="InterPro" id="IPR023299">
    <property type="entry name" value="ATPase_P-typ_cyto_dom_N"/>
</dbReference>
<gene>
    <name evidence="19" type="ORF">FME351_LOCUS19083</name>
</gene>
<dbReference type="GO" id="GO:0005802">
    <property type="term" value="C:trans-Golgi network"/>
    <property type="evidence" value="ECO:0007669"/>
    <property type="project" value="UniProtKB-ARBA"/>
</dbReference>
<evidence type="ECO:0000256" key="15">
    <source>
        <dbReference type="ARBA" id="ARBA00023065"/>
    </source>
</evidence>
<dbReference type="NCBIfam" id="TIGR01525">
    <property type="entry name" value="ATPase-IB_hvy"/>
    <property type="match status" value="1"/>
</dbReference>
<dbReference type="InterPro" id="IPR018303">
    <property type="entry name" value="ATPase_P-typ_P_site"/>
</dbReference>
<dbReference type="InterPro" id="IPR006121">
    <property type="entry name" value="HMA_dom"/>
</dbReference>
<keyword evidence="12" id="KW-1278">Translocase</keyword>
<dbReference type="InterPro" id="IPR036412">
    <property type="entry name" value="HAD-like_sf"/>
</dbReference>
<evidence type="ECO:0000256" key="13">
    <source>
        <dbReference type="ARBA" id="ARBA00022989"/>
    </source>
</evidence>
<dbReference type="InterPro" id="IPR044492">
    <property type="entry name" value="P_typ_ATPase_HD_dom"/>
</dbReference>
<evidence type="ECO:0000256" key="9">
    <source>
        <dbReference type="ARBA" id="ARBA00022796"/>
    </source>
</evidence>
<keyword evidence="11" id="KW-0460">Magnesium</keyword>
<dbReference type="CDD" id="cd02094">
    <property type="entry name" value="P-type_ATPase_Cu-like"/>
    <property type="match status" value="1"/>
</dbReference>
<dbReference type="PRINTS" id="PR00120">
    <property type="entry name" value="HATPASE"/>
</dbReference>
<evidence type="ECO:0000256" key="3">
    <source>
        <dbReference type="ARBA" id="ARBA00012517"/>
    </source>
</evidence>
<keyword evidence="8 17" id="KW-0547">Nucleotide-binding</keyword>
<dbReference type="SUPFAM" id="SSF55008">
    <property type="entry name" value="HMA, heavy metal-associated domain"/>
    <property type="match status" value="3"/>
</dbReference>
<keyword evidence="4" id="KW-0813">Transport</keyword>
<keyword evidence="13 17" id="KW-1133">Transmembrane helix</keyword>